<keyword evidence="2" id="KW-1185">Reference proteome</keyword>
<proteinExistence type="predicted"/>
<gene>
    <name evidence="1" type="ORF">ADIWIN_3807</name>
</gene>
<organism evidence="1 2">
    <name type="scientific">Winogradskyella psychrotolerans RS-3</name>
    <dbReference type="NCBI Taxonomy" id="641526"/>
    <lineage>
        <taxon>Bacteria</taxon>
        <taxon>Pseudomonadati</taxon>
        <taxon>Bacteroidota</taxon>
        <taxon>Flavobacteriia</taxon>
        <taxon>Flavobacteriales</taxon>
        <taxon>Flavobacteriaceae</taxon>
        <taxon>Winogradskyella</taxon>
    </lineage>
</organism>
<dbReference type="Proteomes" id="UP000014962">
    <property type="component" value="Unassembled WGS sequence"/>
</dbReference>
<protein>
    <submittedName>
        <fullName evidence="1">Uncharacterized protein</fullName>
    </submittedName>
</protein>
<accession>S7VIT6</accession>
<evidence type="ECO:0000313" key="1">
    <source>
        <dbReference type="EMBL" id="EPR70125.1"/>
    </source>
</evidence>
<sequence>MISTEGETYLFLETDFEDLGGDWKIIECDDDIIQFTKGEQTMVINQVCEDDLNCSLTDISAILQECPWDFSNGTGNFDNDKMIFDSNGDLQISEGMAASAIGGGWNLSIADEGILLTFSDLTAFEESLEGDWLIVECDTDRIVLHKENETLVLEQNCNGDLFSCFDDFEIVECTQTNNIPVFNLSANTIGLVFCTESFVPSFHETLNDAENNTNSIENTEAYGSLVAQVYLRIEASNGNFEVFNVYLNTESCTNFDCFVNTQITACGNDGFATFNLTEANQECGPDIAIYGIYYYESESDLQNNVNPIGTPESYTNMYNPTVIYAAVLNVYSNIIEHIFTIDLIVEDCNYFECFESFDAILEVCDDGSDGIYEFNLSIAFANCTPSADLVTYYETLADADASQNLIVNPSAYNTSDVSSIIYIRVETQNQFEVFPIQLNVVTCNTGNCTEEDIDGILTECLWNVASYNGSDNLSNYNFNFEQNSGIVVIYTDTIIIDATWSTSQTSDGVVIDFSNVAGPNIQAINGSWLVVECTASQLVLHNINDSDNEIVLVRSCE</sequence>
<dbReference type="STRING" id="641526.ADIWIN_3807"/>
<comment type="caution">
    <text evidence="1">The sequence shown here is derived from an EMBL/GenBank/DDBJ whole genome shotgun (WGS) entry which is preliminary data.</text>
</comment>
<dbReference type="EMBL" id="ATMR01000203">
    <property type="protein sequence ID" value="EPR70125.1"/>
    <property type="molecule type" value="Genomic_DNA"/>
</dbReference>
<dbReference type="AlphaFoldDB" id="S7VIT6"/>
<dbReference type="eggNOG" id="COG4935">
    <property type="taxonomic scope" value="Bacteria"/>
</dbReference>
<reference evidence="1 2" key="1">
    <citation type="journal article" date="2013" name="Genome Announc.">
        <title>Draft Genome Sequence of Winogradskyella psychrotolerans RS-3T, Isolated from the Marine Transect of Kongsfjorden, Ny-Alesund, Svalbard, Arctic Ocean.</title>
        <authorList>
            <person name="Kumar Pinnaka A."/>
            <person name="Ara S."/>
            <person name="Singh A."/>
            <person name="Shivaji S."/>
        </authorList>
    </citation>
    <scope>NUCLEOTIDE SEQUENCE [LARGE SCALE GENOMIC DNA]</scope>
    <source>
        <strain evidence="1 2">RS-3</strain>
    </source>
</reference>
<name>S7VIT6_9FLAO</name>
<evidence type="ECO:0000313" key="2">
    <source>
        <dbReference type="Proteomes" id="UP000014962"/>
    </source>
</evidence>